<gene>
    <name evidence="1" type="ORF">ISP20_09395</name>
</gene>
<dbReference type="RefSeq" id="WP_204635761.1">
    <property type="nucleotide sequence ID" value="NZ_JADIKC010000003.1"/>
</dbReference>
<sequence length="385" mass="43099">MYSEEASLWFTLANGGDEEAILIKAPTATIKSIIVGCEVSIVVGRYENYLCSGVRAFDVPDKPLLISGVQRYEDEHVALLRILSKDRVPIFLFNEMDFCVASSEAMLDRNAALLAKKVLENPGGLYVGDFTKEASRALDNFCFTVDDTLLVPHQEKIAIAEMGLSFGAWVATKITVAGVLDHKDVDVANKNEGDVLEAVTWAALDSVFPFAMHHSPQVVEGIKQRELIDVISSYEYGSFLFEAKDLSVLNVEKQRTQERRISTVKGHVKKALGQLRAATKSVRRGDVVRSVDGKVIDINLSKPPHCIVLITEFIEDGDWNDVFIDMFKMATEVDCFIHVLDIREFVNLLKICEGNPGHFDYRLMERSKFCVEKRLVHVRSRVQPG</sequence>
<name>A0ABS2JR79_9GAMM</name>
<dbReference type="EMBL" id="JADIKC010000003">
    <property type="protein sequence ID" value="MBM7121366.1"/>
    <property type="molecule type" value="Genomic_DNA"/>
</dbReference>
<protein>
    <submittedName>
        <fullName evidence="1">Uncharacterized protein</fullName>
    </submittedName>
</protein>
<accession>A0ABS2JR79</accession>
<proteinExistence type="predicted"/>
<comment type="caution">
    <text evidence="1">The sequence shown here is derived from an EMBL/GenBank/DDBJ whole genome shotgun (WGS) entry which is preliminary data.</text>
</comment>
<keyword evidence="2" id="KW-1185">Reference proteome</keyword>
<dbReference type="Proteomes" id="UP001430065">
    <property type="component" value="Unassembled WGS sequence"/>
</dbReference>
<reference evidence="1 2" key="1">
    <citation type="submission" date="2020-10" db="EMBL/GenBank/DDBJ databases">
        <title>Phylogeny of dyella-like bacteria.</title>
        <authorList>
            <person name="Fu J."/>
        </authorList>
    </citation>
    <scope>NUCLEOTIDE SEQUENCE [LARGE SCALE GENOMIC DNA]</scope>
    <source>
        <strain evidence="1 2">THG-B117</strain>
    </source>
</reference>
<evidence type="ECO:0000313" key="1">
    <source>
        <dbReference type="EMBL" id="MBM7121366.1"/>
    </source>
</evidence>
<evidence type="ECO:0000313" key="2">
    <source>
        <dbReference type="Proteomes" id="UP001430065"/>
    </source>
</evidence>
<organism evidence="1 2">
    <name type="scientific">Dyella kyungheensis</name>
    <dbReference type="NCBI Taxonomy" id="1242174"/>
    <lineage>
        <taxon>Bacteria</taxon>
        <taxon>Pseudomonadati</taxon>
        <taxon>Pseudomonadota</taxon>
        <taxon>Gammaproteobacteria</taxon>
        <taxon>Lysobacterales</taxon>
        <taxon>Rhodanobacteraceae</taxon>
        <taxon>Dyella</taxon>
    </lineage>
</organism>